<name>A0AAV1RCA3_9ROSI</name>
<keyword evidence="2" id="KW-1185">Reference proteome</keyword>
<comment type="caution">
    <text evidence="1">The sequence shown here is derived from an EMBL/GenBank/DDBJ whole genome shotgun (WGS) entry which is preliminary data.</text>
</comment>
<dbReference type="AlphaFoldDB" id="A0AAV1RCA3"/>
<protein>
    <recommendedName>
        <fullName evidence="3">Endonuclease/exonuclease/phosphatase domain-containing protein</fullName>
    </recommendedName>
</protein>
<reference evidence="1 2" key="1">
    <citation type="submission" date="2024-01" db="EMBL/GenBank/DDBJ databases">
        <authorList>
            <person name="Waweru B."/>
        </authorList>
    </citation>
    <scope>NUCLEOTIDE SEQUENCE [LARGE SCALE GENOMIC DNA]</scope>
</reference>
<evidence type="ECO:0000313" key="1">
    <source>
        <dbReference type="EMBL" id="CAK7331588.1"/>
    </source>
</evidence>
<organism evidence="1 2">
    <name type="scientific">Dovyalis caffra</name>
    <dbReference type="NCBI Taxonomy" id="77055"/>
    <lineage>
        <taxon>Eukaryota</taxon>
        <taxon>Viridiplantae</taxon>
        <taxon>Streptophyta</taxon>
        <taxon>Embryophyta</taxon>
        <taxon>Tracheophyta</taxon>
        <taxon>Spermatophyta</taxon>
        <taxon>Magnoliopsida</taxon>
        <taxon>eudicotyledons</taxon>
        <taxon>Gunneridae</taxon>
        <taxon>Pentapetalae</taxon>
        <taxon>rosids</taxon>
        <taxon>fabids</taxon>
        <taxon>Malpighiales</taxon>
        <taxon>Salicaceae</taxon>
        <taxon>Flacourtieae</taxon>
        <taxon>Dovyalis</taxon>
    </lineage>
</organism>
<proteinExistence type="predicted"/>
<dbReference type="EMBL" id="CAWUPB010000913">
    <property type="protein sequence ID" value="CAK7331588.1"/>
    <property type="molecule type" value="Genomic_DNA"/>
</dbReference>
<accession>A0AAV1RCA3</accession>
<evidence type="ECO:0008006" key="3">
    <source>
        <dbReference type="Google" id="ProtNLM"/>
    </source>
</evidence>
<sequence>MGTTGRLAIDWIDLLDLHSNNSALIIGGDFNILLYQWEKRRGLLWLHSREVRSFSSIAMLRSHILDEPGSNHRPILLNTDLGFRTKRQFKYDDRWAHDADASGLDLGHLILIWH</sequence>
<evidence type="ECO:0000313" key="2">
    <source>
        <dbReference type="Proteomes" id="UP001314170"/>
    </source>
</evidence>
<gene>
    <name evidence="1" type="ORF">DCAF_LOCUS8547</name>
</gene>
<dbReference type="Proteomes" id="UP001314170">
    <property type="component" value="Unassembled WGS sequence"/>
</dbReference>